<protein>
    <submittedName>
        <fullName evidence="10">Uncharacterized protein</fullName>
    </submittedName>
</protein>
<proteinExistence type="predicted"/>
<dbReference type="InterPro" id="IPR017930">
    <property type="entry name" value="Myb_dom"/>
</dbReference>
<dbReference type="InterPro" id="IPR050560">
    <property type="entry name" value="MYB_TF"/>
</dbReference>
<accession>A0AAN7LS81</accession>
<name>A0AAN7LS81_TRANT</name>
<dbReference type="Gene3D" id="1.10.10.60">
    <property type="entry name" value="Homeodomain-like"/>
    <property type="match status" value="2"/>
</dbReference>
<dbReference type="FunFam" id="1.10.10.60:FF:000060">
    <property type="entry name" value="MYB transcription factor"/>
    <property type="match status" value="1"/>
</dbReference>
<dbReference type="FunFam" id="1.10.10.60:FF:000344">
    <property type="entry name" value="Transcription factor MYB44"/>
    <property type="match status" value="1"/>
</dbReference>
<keyword evidence="6" id="KW-0539">Nucleus</keyword>
<feature type="domain" description="Myb-like" evidence="8">
    <location>
        <begin position="99"/>
        <end position="149"/>
    </location>
</feature>
<evidence type="ECO:0000256" key="5">
    <source>
        <dbReference type="ARBA" id="ARBA00023163"/>
    </source>
</evidence>
<keyword evidence="2" id="KW-0677">Repeat</keyword>
<evidence type="ECO:0000313" key="10">
    <source>
        <dbReference type="EMBL" id="KAK4790674.1"/>
    </source>
</evidence>
<feature type="domain" description="Myb-like" evidence="8">
    <location>
        <begin position="47"/>
        <end position="98"/>
    </location>
</feature>
<dbReference type="EMBL" id="JAXQNO010000010">
    <property type="protein sequence ID" value="KAK4790674.1"/>
    <property type="molecule type" value="Genomic_DNA"/>
</dbReference>
<dbReference type="CDD" id="cd00167">
    <property type="entry name" value="SANT"/>
    <property type="match status" value="2"/>
</dbReference>
<dbReference type="GO" id="GO:0000978">
    <property type="term" value="F:RNA polymerase II cis-regulatory region sequence-specific DNA binding"/>
    <property type="evidence" value="ECO:0007669"/>
    <property type="project" value="TreeGrafter"/>
</dbReference>
<dbReference type="PANTHER" id="PTHR45614">
    <property type="entry name" value="MYB PROTEIN-RELATED"/>
    <property type="match status" value="1"/>
</dbReference>
<dbReference type="PROSITE" id="PS51294">
    <property type="entry name" value="HTH_MYB"/>
    <property type="match status" value="2"/>
</dbReference>
<keyword evidence="11" id="KW-1185">Reference proteome</keyword>
<keyword evidence="5" id="KW-0804">Transcription</keyword>
<comment type="subcellular location">
    <subcellularLocation>
        <location evidence="1">Nucleus</location>
    </subcellularLocation>
</comment>
<evidence type="ECO:0000256" key="3">
    <source>
        <dbReference type="ARBA" id="ARBA00023015"/>
    </source>
</evidence>
<feature type="domain" description="HTH myb-type" evidence="9">
    <location>
        <begin position="50"/>
        <end position="98"/>
    </location>
</feature>
<dbReference type="PROSITE" id="PS50090">
    <property type="entry name" value="MYB_LIKE"/>
    <property type="match status" value="2"/>
</dbReference>
<dbReference type="InterPro" id="IPR001005">
    <property type="entry name" value="SANT/Myb"/>
</dbReference>
<dbReference type="SUPFAM" id="SSF46689">
    <property type="entry name" value="Homeodomain-like"/>
    <property type="match status" value="1"/>
</dbReference>
<dbReference type="SMART" id="SM00717">
    <property type="entry name" value="SANT"/>
    <property type="match status" value="2"/>
</dbReference>
<dbReference type="AlphaFoldDB" id="A0AAN7LS81"/>
<dbReference type="GO" id="GO:0005634">
    <property type="term" value="C:nucleus"/>
    <property type="evidence" value="ECO:0007669"/>
    <property type="project" value="UniProtKB-SubCell"/>
</dbReference>
<reference evidence="10 11" key="1">
    <citation type="journal article" date="2023" name="Hortic Res">
        <title>Pangenome of water caltrop reveals structural variations and asymmetric subgenome divergence after allopolyploidization.</title>
        <authorList>
            <person name="Zhang X."/>
            <person name="Chen Y."/>
            <person name="Wang L."/>
            <person name="Yuan Y."/>
            <person name="Fang M."/>
            <person name="Shi L."/>
            <person name="Lu R."/>
            <person name="Comes H.P."/>
            <person name="Ma Y."/>
            <person name="Chen Y."/>
            <person name="Huang G."/>
            <person name="Zhou Y."/>
            <person name="Zheng Z."/>
            <person name="Qiu Y."/>
        </authorList>
    </citation>
    <scope>NUCLEOTIDE SEQUENCE [LARGE SCALE GENOMIC DNA]</scope>
    <source>
        <strain evidence="10">F231</strain>
    </source>
</reference>
<dbReference type="Pfam" id="PF00249">
    <property type="entry name" value="Myb_DNA-binding"/>
    <property type="match status" value="2"/>
</dbReference>
<evidence type="ECO:0000256" key="7">
    <source>
        <dbReference type="SAM" id="MobiDB-lite"/>
    </source>
</evidence>
<keyword evidence="3" id="KW-0805">Transcription regulation</keyword>
<evidence type="ECO:0000256" key="6">
    <source>
        <dbReference type="ARBA" id="ARBA00023242"/>
    </source>
</evidence>
<gene>
    <name evidence="10" type="ORF">SAY86_017978</name>
</gene>
<feature type="domain" description="HTH myb-type" evidence="9">
    <location>
        <begin position="99"/>
        <end position="153"/>
    </location>
</feature>
<evidence type="ECO:0000259" key="8">
    <source>
        <dbReference type="PROSITE" id="PS50090"/>
    </source>
</evidence>
<feature type="compositionally biased region" description="Gly residues" evidence="7">
    <location>
        <begin position="18"/>
        <end position="32"/>
    </location>
</feature>
<feature type="region of interest" description="Disordered" evidence="7">
    <location>
        <begin position="1"/>
        <end position="55"/>
    </location>
</feature>
<keyword evidence="4" id="KW-0238">DNA-binding</keyword>
<evidence type="ECO:0000313" key="11">
    <source>
        <dbReference type="Proteomes" id="UP001346149"/>
    </source>
</evidence>
<evidence type="ECO:0000256" key="4">
    <source>
        <dbReference type="ARBA" id="ARBA00023125"/>
    </source>
</evidence>
<evidence type="ECO:0000256" key="2">
    <source>
        <dbReference type="ARBA" id="ARBA00022737"/>
    </source>
</evidence>
<sequence>MDAEGQWQRSDAESPGIGVDGVGLGHQLGDGSRGSEEEEETRTGEASGGRVKGSWSQQEDALLSQLVARFGPRNWSMIAVGIPGRSGKSCRLRWCNQLDPAVKRKPFTDEEDRIIIEAHAIHGNKWAAIARLLPGRTDNAIKNHWNSSLRRRYWSHCRSTQPCGDLIMEEILEKTRAVPEVSTSSAANVAEEDGSLQERKEVVVDPRAEPEERNHSTLHHPQAHVGGFKVYNPTNGPSSSGRGSENIRIVPKRGPLVQALRPESGLDKLIGEVHHQEPLVPMQCGRGCCGGPDGAGKHYGSSLLGPEFVDYIEPHDHPSRELVKVAAELNNIAWIHSGLNIESMRRSSS</sequence>
<dbReference type="GO" id="GO:0000981">
    <property type="term" value="F:DNA-binding transcription factor activity, RNA polymerase II-specific"/>
    <property type="evidence" value="ECO:0007669"/>
    <property type="project" value="TreeGrafter"/>
</dbReference>
<dbReference type="InterPro" id="IPR009057">
    <property type="entry name" value="Homeodomain-like_sf"/>
</dbReference>
<evidence type="ECO:0000256" key="1">
    <source>
        <dbReference type="ARBA" id="ARBA00004123"/>
    </source>
</evidence>
<dbReference type="Proteomes" id="UP001346149">
    <property type="component" value="Unassembled WGS sequence"/>
</dbReference>
<evidence type="ECO:0000259" key="9">
    <source>
        <dbReference type="PROSITE" id="PS51294"/>
    </source>
</evidence>
<organism evidence="10 11">
    <name type="scientific">Trapa natans</name>
    <name type="common">Water chestnut</name>
    <dbReference type="NCBI Taxonomy" id="22666"/>
    <lineage>
        <taxon>Eukaryota</taxon>
        <taxon>Viridiplantae</taxon>
        <taxon>Streptophyta</taxon>
        <taxon>Embryophyta</taxon>
        <taxon>Tracheophyta</taxon>
        <taxon>Spermatophyta</taxon>
        <taxon>Magnoliopsida</taxon>
        <taxon>eudicotyledons</taxon>
        <taxon>Gunneridae</taxon>
        <taxon>Pentapetalae</taxon>
        <taxon>rosids</taxon>
        <taxon>malvids</taxon>
        <taxon>Myrtales</taxon>
        <taxon>Lythraceae</taxon>
        <taxon>Trapa</taxon>
    </lineage>
</organism>
<comment type="caution">
    <text evidence="10">The sequence shown here is derived from an EMBL/GenBank/DDBJ whole genome shotgun (WGS) entry which is preliminary data.</text>
</comment>
<dbReference type="PANTHER" id="PTHR45614:SF25">
    <property type="entry name" value="MYB PROTEIN"/>
    <property type="match status" value="1"/>
</dbReference>